<feature type="region of interest" description="Disordered" evidence="8">
    <location>
        <begin position="110"/>
        <end position="163"/>
    </location>
</feature>
<evidence type="ECO:0000256" key="1">
    <source>
        <dbReference type="ARBA" id="ARBA00004123"/>
    </source>
</evidence>
<name>A0A699YMT2_HAELA</name>
<keyword evidence="7" id="KW-0539">Nucleus</keyword>
<dbReference type="Proteomes" id="UP000485058">
    <property type="component" value="Unassembled WGS sequence"/>
</dbReference>
<protein>
    <recommendedName>
        <fullName evidence="2">tRNA (adenine(58)-N(1))-methyltransferase</fullName>
        <ecNumber evidence="2">2.1.1.220</ecNumber>
    </recommendedName>
</protein>
<evidence type="ECO:0000256" key="4">
    <source>
        <dbReference type="ARBA" id="ARBA00022679"/>
    </source>
</evidence>
<keyword evidence="3 10" id="KW-0489">Methyltransferase</keyword>
<feature type="compositionally biased region" description="Low complexity" evidence="8">
    <location>
        <begin position="114"/>
        <end position="147"/>
    </location>
</feature>
<dbReference type="InterPro" id="IPR049470">
    <property type="entry name" value="TRM61_C"/>
</dbReference>
<dbReference type="EC" id="2.1.1.220" evidence="2"/>
<gene>
    <name evidence="10" type="ORF">HaLaN_02179</name>
</gene>
<keyword evidence="6" id="KW-0819">tRNA processing</keyword>
<evidence type="ECO:0000256" key="7">
    <source>
        <dbReference type="ARBA" id="ARBA00023242"/>
    </source>
</evidence>
<keyword evidence="11" id="KW-1185">Reference proteome</keyword>
<dbReference type="GO" id="GO:0005634">
    <property type="term" value="C:nucleus"/>
    <property type="evidence" value="ECO:0007669"/>
    <property type="project" value="UniProtKB-SubCell"/>
</dbReference>
<feature type="domain" description="tRNA (adenine(58)-N(1))-methyltransferase catalytic subunit TRM61 C-terminal" evidence="9">
    <location>
        <begin position="36"/>
        <end position="115"/>
    </location>
</feature>
<evidence type="ECO:0000313" key="11">
    <source>
        <dbReference type="Proteomes" id="UP000485058"/>
    </source>
</evidence>
<evidence type="ECO:0000313" key="10">
    <source>
        <dbReference type="EMBL" id="GFH07389.1"/>
    </source>
</evidence>
<evidence type="ECO:0000256" key="8">
    <source>
        <dbReference type="SAM" id="MobiDB-lite"/>
    </source>
</evidence>
<comment type="subcellular location">
    <subcellularLocation>
        <location evidence="1">Nucleus</location>
    </subcellularLocation>
</comment>
<proteinExistence type="predicted"/>
<evidence type="ECO:0000256" key="2">
    <source>
        <dbReference type="ARBA" id="ARBA00012796"/>
    </source>
</evidence>
<dbReference type="Gene3D" id="3.40.50.150">
    <property type="entry name" value="Vaccinia Virus protein VP39"/>
    <property type="match status" value="1"/>
</dbReference>
<dbReference type="InterPro" id="IPR014816">
    <property type="entry name" value="tRNA_MeTrfase_Gcd14"/>
</dbReference>
<evidence type="ECO:0000256" key="6">
    <source>
        <dbReference type="ARBA" id="ARBA00022694"/>
    </source>
</evidence>
<dbReference type="PANTHER" id="PTHR12133">
    <property type="entry name" value="TRNA (ADENINE(58)-N(1))-METHYLTRANSFERASE"/>
    <property type="match status" value="1"/>
</dbReference>
<comment type="caution">
    <text evidence="10">The sequence shown here is derived from an EMBL/GenBank/DDBJ whole genome shotgun (WGS) entry which is preliminary data.</text>
</comment>
<keyword evidence="4 10" id="KW-0808">Transferase</keyword>
<dbReference type="PANTHER" id="PTHR12133:SF2">
    <property type="entry name" value="TRNA (ADENINE(58)-N(1))-METHYLTRANSFERASE CATALYTIC SUBUNIT TRMT61A"/>
    <property type="match status" value="1"/>
</dbReference>
<evidence type="ECO:0000256" key="5">
    <source>
        <dbReference type="ARBA" id="ARBA00022691"/>
    </source>
</evidence>
<dbReference type="EMBL" id="BLLF01000091">
    <property type="protein sequence ID" value="GFH07389.1"/>
    <property type="molecule type" value="Genomic_DNA"/>
</dbReference>
<sequence length="186" mass="19994">MHLSYPNLDNIIPIATMDWLGLPFGSKVHARSGVRGWVHLLAPSPTLWSLVLPHRTQILYIADISMVCLHLDLAPGCVVLESGTGSASLTHSLVRAVAPLGHVHTFEFHSGRAEQQPGQQPEQQPGQQPEQQPEQQPGQQPDQSPQQHDGDLPAGAAEAVEAVEVDLTGQADAVFLDLPAPQKLDG</sequence>
<dbReference type="AlphaFoldDB" id="A0A699YMT2"/>
<organism evidence="10 11">
    <name type="scientific">Haematococcus lacustris</name>
    <name type="common">Green alga</name>
    <name type="synonym">Haematococcus pluvialis</name>
    <dbReference type="NCBI Taxonomy" id="44745"/>
    <lineage>
        <taxon>Eukaryota</taxon>
        <taxon>Viridiplantae</taxon>
        <taxon>Chlorophyta</taxon>
        <taxon>core chlorophytes</taxon>
        <taxon>Chlorophyceae</taxon>
        <taxon>CS clade</taxon>
        <taxon>Chlamydomonadales</taxon>
        <taxon>Haematococcaceae</taxon>
        <taxon>Haematococcus</taxon>
    </lineage>
</organism>
<dbReference type="Pfam" id="PF08704">
    <property type="entry name" value="GCD14"/>
    <property type="match status" value="1"/>
</dbReference>
<dbReference type="GO" id="GO:0030488">
    <property type="term" value="P:tRNA methylation"/>
    <property type="evidence" value="ECO:0007669"/>
    <property type="project" value="InterPro"/>
</dbReference>
<dbReference type="SUPFAM" id="SSF53335">
    <property type="entry name" value="S-adenosyl-L-methionine-dependent methyltransferases"/>
    <property type="match status" value="1"/>
</dbReference>
<keyword evidence="5" id="KW-0949">S-adenosyl-L-methionine</keyword>
<dbReference type="GO" id="GO:0160107">
    <property type="term" value="F:tRNA (adenine(58)-N1)-methyltransferase activity"/>
    <property type="evidence" value="ECO:0007669"/>
    <property type="project" value="UniProtKB-EC"/>
</dbReference>
<evidence type="ECO:0000259" key="9">
    <source>
        <dbReference type="Pfam" id="PF08704"/>
    </source>
</evidence>
<evidence type="ECO:0000256" key="3">
    <source>
        <dbReference type="ARBA" id="ARBA00022603"/>
    </source>
</evidence>
<reference evidence="10 11" key="1">
    <citation type="submission" date="2020-02" db="EMBL/GenBank/DDBJ databases">
        <title>Draft genome sequence of Haematococcus lacustris strain NIES-144.</title>
        <authorList>
            <person name="Morimoto D."/>
            <person name="Nakagawa S."/>
            <person name="Yoshida T."/>
            <person name="Sawayama S."/>
        </authorList>
    </citation>
    <scope>NUCLEOTIDE SEQUENCE [LARGE SCALE GENOMIC DNA]</scope>
    <source>
        <strain evidence="10 11">NIES-144</strain>
    </source>
</reference>
<dbReference type="GO" id="GO:0031515">
    <property type="term" value="C:tRNA (m1A) methyltransferase complex"/>
    <property type="evidence" value="ECO:0007669"/>
    <property type="project" value="InterPro"/>
</dbReference>
<dbReference type="InterPro" id="IPR029063">
    <property type="entry name" value="SAM-dependent_MTases_sf"/>
</dbReference>
<accession>A0A699YMT2</accession>
<dbReference type="PROSITE" id="PS51620">
    <property type="entry name" value="SAM_TRM61"/>
    <property type="match status" value="1"/>
</dbReference>